<keyword evidence="1" id="KW-1133">Transmembrane helix</keyword>
<comment type="caution">
    <text evidence="2">The sequence shown here is derived from an EMBL/GenBank/DDBJ whole genome shotgun (WGS) entry which is preliminary data.</text>
</comment>
<feature type="transmembrane region" description="Helical" evidence="1">
    <location>
        <begin position="47"/>
        <end position="69"/>
    </location>
</feature>
<reference evidence="2" key="1">
    <citation type="journal article" date="2014" name="Front. Microbiol.">
        <title>High frequency of phylogenetically diverse reductive dehalogenase-homologous genes in deep subseafloor sedimentary metagenomes.</title>
        <authorList>
            <person name="Kawai M."/>
            <person name="Futagami T."/>
            <person name="Toyoda A."/>
            <person name="Takaki Y."/>
            <person name="Nishi S."/>
            <person name="Hori S."/>
            <person name="Arai W."/>
            <person name="Tsubouchi T."/>
            <person name="Morono Y."/>
            <person name="Uchiyama I."/>
            <person name="Ito T."/>
            <person name="Fujiyama A."/>
            <person name="Inagaki F."/>
            <person name="Takami H."/>
        </authorList>
    </citation>
    <scope>NUCLEOTIDE SEQUENCE</scope>
    <source>
        <strain evidence="2">Expedition CK06-06</strain>
    </source>
</reference>
<feature type="transmembrane region" description="Helical" evidence="1">
    <location>
        <begin position="193"/>
        <end position="216"/>
    </location>
</feature>
<sequence>MTNAESRMPRDEPPAAGWRLESPTLLVVSCVYLALPYLIFFLGWLRWWLAIPTAALLVVASYSAVRNVLRYAPCAETDRESAVVSWRQLVLLVAVAVLISFLSGVGGYGAQDSDYPKHNAIFKCLIEEPWPPTVASPEGRFPLVYYTAWYLPASLVGKVVGWEGAHHFLQLWTVLGLVLSLLWFCLASRCAKWIVLAVFVCFSGLDIVGGVAVKLISLFSQPEFDWATFGWTSIDWSSLRWWNWLFRWWDTAGLRNYSSNMALLFFVPHQALSGWILTGIVMHLVGRESDGARKTLLFFIGLSCLWAPFVTLGLAPLVIFDLVIWRRSAA</sequence>
<evidence type="ECO:0000256" key="1">
    <source>
        <dbReference type="SAM" id="Phobius"/>
    </source>
</evidence>
<evidence type="ECO:0000313" key="2">
    <source>
        <dbReference type="EMBL" id="GAF79890.1"/>
    </source>
</evidence>
<organism evidence="2">
    <name type="scientific">marine sediment metagenome</name>
    <dbReference type="NCBI Taxonomy" id="412755"/>
    <lineage>
        <taxon>unclassified sequences</taxon>
        <taxon>metagenomes</taxon>
        <taxon>ecological metagenomes</taxon>
    </lineage>
</organism>
<accession>X0TUT2</accession>
<name>X0TUT2_9ZZZZ</name>
<keyword evidence="1" id="KW-0472">Membrane</keyword>
<protein>
    <submittedName>
        <fullName evidence="2">Uncharacterized protein</fullName>
    </submittedName>
</protein>
<dbReference type="EMBL" id="BARS01004547">
    <property type="protein sequence ID" value="GAF79890.1"/>
    <property type="molecule type" value="Genomic_DNA"/>
</dbReference>
<proteinExistence type="predicted"/>
<feature type="transmembrane region" description="Helical" evidence="1">
    <location>
        <begin position="168"/>
        <end position="186"/>
    </location>
</feature>
<feature type="non-terminal residue" evidence="2">
    <location>
        <position position="330"/>
    </location>
</feature>
<gene>
    <name evidence="2" type="ORF">S01H1_08887</name>
</gene>
<feature type="transmembrane region" description="Helical" evidence="1">
    <location>
        <begin position="263"/>
        <end position="285"/>
    </location>
</feature>
<feature type="transmembrane region" description="Helical" evidence="1">
    <location>
        <begin position="20"/>
        <end position="41"/>
    </location>
</feature>
<feature type="transmembrane region" description="Helical" evidence="1">
    <location>
        <begin position="89"/>
        <end position="110"/>
    </location>
</feature>
<keyword evidence="1" id="KW-0812">Transmembrane</keyword>
<feature type="transmembrane region" description="Helical" evidence="1">
    <location>
        <begin position="297"/>
        <end position="325"/>
    </location>
</feature>
<dbReference type="AlphaFoldDB" id="X0TUT2"/>